<keyword evidence="7" id="KW-0067">ATP-binding</keyword>
<dbReference type="RefSeq" id="WP_259487116.1">
    <property type="nucleotide sequence ID" value="NZ_JANTEZ010000005.1"/>
</dbReference>
<feature type="region of interest" description="Disordered" evidence="10">
    <location>
        <begin position="379"/>
        <end position="401"/>
    </location>
</feature>
<evidence type="ECO:0000256" key="3">
    <source>
        <dbReference type="ARBA" id="ARBA00022553"/>
    </source>
</evidence>
<dbReference type="PANTHER" id="PTHR24421">
    <property type="entry name" value="NITRATE/NITRITE SENSOR PROTEIN NARX-RELATED"/>
    <property type="match status" value="1"/>
</dbReference>
<feature type="compositionally biased region" description="Low complexity" evidence="10">
    <location>
        <begin position="379"/>
        <end position="397"/>
    </location>
</feature>
<keyword evidence="8" id="KW-0902">Two-component regulatory system</keyword>
<dbReference type="Gene3D" id="1.20.5.1930">
    <property type="match status" value="1"/>
</dbReference>
<evidence type="ECO:0000256" key="9">
    <source>
        <dbReference type="SAM" id="Coils"/>
    </source>
</evidence>
<evidence type="ECO:0000256" key="6">
    <source>
        <dbReference type="ARBA" id="ARBA00022777"/>
    </source>
</evidence>
<keyword evidence="3" id="KW-0597">Phosphoprotein</keyword>
<keyword evidence="11" id="KW-0812">Transmembrane</keyword>
<evidence type="ECO:0000313" key="14">
    <source>
        <dbReference type="Proteomes" id="UP001165580"/>
    </source>
</evidence>
<dbReference type="PANTHER" id="PTHR24421:SF10">
    <property type="entry name" value="NITRATE_NITRITE SENSOR PROTEIN NARQ"/>
    <property type="match status" value="1"/>
</dbReference>
<evidence type="ECO:0000256" key="5">
    <source>
        <dbReference type="ARBA" id="ARBA00022741"/>
    </source>
</evidence>
<dbReference type="Gene3D" id="3.30.565.10">
    <property type="entry name" value="Histidine kinase-like ATPase, C-terminal domain"/>
    <property type="match status" value="1"/>
</dbReference>
<feature type="coiled-coil region" evidence="9">
    <location>
        <begin position="176"/>
        <end position="204"/>
    </location>
</feature>
<dbReference type="InterPro" id="IPR011712">
    <property type="entry name" value="Sig_transdc_His_kin_sub3_dim/P"/>
</dbReference>
<organism evidence="13 14">
    <name type="scientific">Herbiconiux gentiana</name>
    <dbReference type="NCBI Taxonomy" id="2970912"/>
    <lineage>
        <taxon>Bacteria</taxon>
        <taxon>Bacillati</taxon>
        <taxon>Actinomycetota</taxon>
        <taxon>Actinomycetes</taxon>
        <taxon>Micrococcales</taxon>
        <taxon>Microbacteriaceae</taxon>
        <taxon>Herbiconiux</taxon>
    </lineage>
</organism>
<dbReference type="Proteomes" id="UP001165580">
    <property type="component" value="Unassembled WGS sequence"/>
</dbReference>
<keyword evidence="5" id="KW-0547">Nucleotide-binding</keyword>
<comment type="catalytic activity">
    <reaction evidence="1">
        <text>ATP + protein L-histidine = ADP + protein N-phospho-L-histidine.</text>
        <dbReference type="EC" id="2.7.13.3"/>
    </reaction>
</comment>
<evidence type="ECO:0000256" key="7">
    <source>
        <dbReference type="ARBA" id="ARBA00022840"/>
    </source>
</evidence>
<keyword evidence="9" id="KW-0175">Coiled coil</keyword>
<keyword evidence="14" id="KW-1185">Reference proteome</keyword>
<feature type="domain" description="Signal transduction histidine kinase subgroup 3 dimerisation and phosphoacceptor" evidence="12">
    <location>
        <begin position="223"/>
        <end position="286"/>
    </location>
</feature>
<evidence type="ECO:0000256" key="1">
    <source>
        <dbReference type="ARBA" id="ARBA00000085"/>
    </source>
</evidence>
<evidence type="ECO:0000256" key="10">
    <source>
        <dbReference type="SAM" id="MobiDB-lite"/>
    </source>
</evidence>
<evidence type="ECO:0000256" key="8">
    <source>
        <dbReference type="ARBA" id="ARBA00023012"/>
    </source>
</evidence>
<evidence type="ECO:0000256" key="11">
    <source>
        <dbReference type="SAM" id="Phobius"/>
    </source>
</evidence>
<evidence type="ECO:0000259" key="12">
    <source>
        <dbReference type="Pfam" id="PF07730"/>
    </source>
</evidence>
<feature type="transmembrane region" description="Helical" evidence="11">
    <location>
        <begin position="32"/>
        <end position="52"/>
    </location>
</feature>
<keyword evidence="4" id="KW-0808">Transferase</keyword>
<keyword evidence="11" id="KW-0472">Membrane</keyword>
<dbReference type="InterPro" id="IPR050482">
    <property type="entry name" value="Sensor_HK_TwoCompSys"/>
</dbReference>
<protein>
    <recommendedName>
        <fullName evidence="2">histidine kinase</fullName>
        <ecNumber evidence="2">2.7.13.3</ecNumber>
    </recommendedName>
</protein>
<dbReference type="EC" id="2.7.13.3" evidence="2"/>
<feature type="transmembrane region" description="Helical" evidence="11">
    <location>
        <begin position="130"/>
        <end position="148"/>
    </location>
</feature>
<dbReference type="EMBL" id="JANTEZ010000005">
    <property type="protein sequence ID" value="MCS5715604.1"/>
    <property type="molecule type" value="Genomic_DNA"/>
</dbReference>
<feature type="transmembrane region" description="Helical" evidence="11">
    <location>
        <begin position="155"/>
        <end position="175"/>
    </location>
</feature>
<feature type="transmembrane region" description="Helical" evidence="11">
    <location>
        <begin position="87"/>
        <end position="118"/>
    </location>
</feature>
<proteinExistence type="predicted"/>
<dbReference type="InterPro" id="IPR036890">
    <property type="entry name" value="HATPase_C_sf"/>
</dbReference>
<dbReference type="GO" id="GO:0016301">
    <property type="term" value="F:kinase activity"/>
    <property type="evidence" value="ECO:0007669"/>
    <property type="project" value="UniProtKB-KW"/>
</dbReference>
<sequence>MSERTDRRPGSPLAALRRADARVRANPRLEDALTAAVVFLLGTALIALGVTGTWSDAPTLVETPWAHLGPLAVACAAMLAKRRHPLTMLLVGVAATVADGMLGGSIGVVLALFDLLFAAWLFTTPAGRRLITRTVVVVLVGITVASVLSGAPPRVTVLLVLQAVALVVLPLWWAANVQQKSELAELAEERARLETERADALAREAEALRLVADGERTEAVRGERARMARDLHDTIAGQVSVIAIQAEASLAREPDPARDRQALAVVRESALESLQEMRQLIGLLRGAEADPWATAPGLEGLGAVVERARRAGVDVSLAGGFDGGVDFARVGAPSAAEQAAVRIVQEALVNAGKHAPGCAATVAVRQAEGPPRLVVEVRSALGRSSSRSSTDPASAESLHTAHSGGIGVEVMRERARALGGFAVIGRHDEEWVVHAELPTTRLRGGA</sequence>
<name>A0ABT2GHA1_9MICO</name>
<comment type="caution">
    <text evidence="13">The sequence shown here is derived from an EMBL/GenBank/DDBJ whole genome shotgun (WGS) entry which is preliminary data.</text>
</comment>
<evidence type="ECO:0000256" key="4">
    <source>
        <dbReference type="ARBA" id="ARBA00022679"/>
    </source>
</evidence>
<keyword evidence="11" id="KW-1133">Transmembrane helix</keyword>
<evidence type="ECO:0000256" key="2">
    <source>
        <dbReference type="ARBA" id="ARBA00012438"/>
    </source>
</evidence>
<keyword evidence="6 13" id="KW-0418">Kinase</keyword>
<gene>
    <name evidence="13" type="ORF">NVV95_13715</name>
</gene>
<evidence type="ECO:0000313" key="13">
    <source>
        <dbReference type="EMBL" id="MCS5715604.1"/>
    </source>
</evidence>
<accession>A0ABT2GHA1</accession>
<reference evidence="13" key="1">
    <citation type="submission" date="2022-08" db="EMBL/GenBank/DDBJ databases">
        <authorList>
            <person name="Deng Y."/>
            <person name="Han X.-F."/>
            <person name="Zhang Y.-Q."/>
        </authorList>
    </citation>
    <scope>NUCLEOTIDE SEQUENCE</scope>
    <source>
        <strain evidence="13">CPCC 205716</strain>
    </source>
</reference>
<dbReference type="Pfam" id="PF07730">
    <property type="entry name" value="HisKA_3"/>
    <property type="match status" value="1"/>
</dbReference>